<gene>
    <name evidence="4" type="ordered locus">Solca_3446</name>
</gene>
<dbReference type="STRING" id="929556.Solca_3446"/>
<dbReference type="Pfam" id="PF16344">
    <property type="entry name" value="FecR_C"/>
    <property type="match status" value="1"/>
</dbReference>
<dbReference type="RefSeq" id="WP_014681674.1">
    <property type="nucleotide sequence ID" value="NC_017770.1"/>
</dbReference>
<dbReference type="OrthoDB" id="642683at2"/>
<evidence type="ECO:0000256" key="1">
    <source>
        <dbReference type="SAM" id="Phobius"/>
    </source>
</evidence>
<dbReference type="PIRSF" id="PIRSF018266">
    <property type="entry name" value="FecR"/>
    <property type="match status" value="1"/>
</dbReference>
<keyword evidence="1" id="KW-0812">Transmembrane</keyword>
<sequence>MSIKKDLYNEFQVPEYPLSFESEVEKAQIKEEIHQRLQQSIASQQLQKRGIVKSLLNYKVAAALIAVTSFLFISYNYYFKEDKRAYITLSAPKGKVMEFLLPDSSRIVLNAASTLKYLVKFKNTRDVYLEGEAFFDVSHDASKPFIVHTGSVSTRVLGTAFNIKAYKKLPSITVTVQQGKVRVDEKNNNLGLLTPNKQLIVNKANYTAINRTVVAEDATSWTGGKFVLQGVYFHEMMLAIENRFNVKMIYDAKAFSNCQNSIQFTQKQSLTDVLKLLKDIQGIKYTIKNDSVLITGKPCR</sequence>
<accession>H8KXC2</accession>
<feature type="transmembrane region" description="Helical" evidence="1">
    <location>
        <begin position="56"/>
        <end position="78"/>
    </location>
</feature>
<protein>
    <submittedName>
        <fullName evidence="4">Fe2+-dicitrate sensor, membrane component</fullName>
    </submittedName>
</protein>
<proteinExistence type="predicted"/>
<dbReference type="Pfam" id="PF04773">
    <property type="entry name" value="FecR"/>
    <property type="match status" value="1"/>
</dbReference>
<dbReference type="AlphaFoldDB" id="H8KXC2"/>
<dbReference type="InterPro" id="IPR012373">
    <property type="entry name" value="Ferrdict_sens_TM"/>
</dbReference>
<dbReference type="eggNOG" id="COG3712">
    <property type="taxonomic scope" value="Bacteria"/>
</dbReference>
<keyword evidence="1" id="KW-1133">Transmembrane helix</keyword>
<feature type="domain" description="Protein FecR C-terminal" evidence="3">
    <location>
        <begin position="225"/>
        <end position="294"/>
    </location>
</feature>
<organism evidence="4 5">
    <name type="scientific">Solitalea canadensis (strain ATCC 29591 / DSM 3403 / JCM 21819 / LMG 8368 / NBRC 15130 / NCIMB 12057 / USAM 9D)</name>
    <name type="common">Flexibacter canadensis</name>
    <dbReference type="NCBI Taxonomy" id="929556"/>
    <lineage>
        <taxon>Bacteria</taxon>
        <taxon>Pseudomonadati</taxon>
        <taxon>Bacteroidota</taxon>
        <taxon>Sphingobacteriia</taxon>
        <taxon>Sphingobacteriales</taxon>
        <taxon>Sphingobacteriaceae</taxon>
        <taxon>Solitalea</taxon>
    </lineage>
</organism>
<dbReference type="EMBL" id="CP003349">
    <property type="protein sequence ID" value="AFD08451.1"/>
    <property type="molecule type" value="Genomic_DNA"/>
</dbReference>
<dbReference type="Proteomes" id="UP000007590">
    <property type="component" value="Chromosome"/>
</dbReference>
<dbReference type="GO" id="GO:0016989">
    <property type="term" value="F:sigma factor antagonist activity"/>
    <property type="evidence" value="ECO:0007669"/>
    <property type="project" value="TreeGrafter"/>
</dbReference>
<reference evidence="4" key="1">
    <citation type="submission" date="2012-02" db="EMBL/GenBank/DDBJ databases">
        <title>The complete genome of Solitalea canadensis DSM 3403.</title>
        <authorList>
            <consortium name="US DOE Joint Genome Institute (JGI-PGF)"/>
            <person name="Lucas S."/>
            <person name="Copeland A."/>
            <person name="Lapidus A."/>
            <person name="Glavina del Rio T."/>
            <person name="Dalin E."/>
            <person name="Tice H."/>
            <person name="Bruce D."/>
            <person name="Goodwin L."/>
            <person name="Pitluck S."/>
            <person name="Peters L."/>
            <person name="Ovchinnikova G."/>
            <person name="Lu M."/>
            <person name="Kyrpides N."/>
            <person name="Mavromatis K."/>
            <person name="Ivanova N."/>
            <person name="Brettin T."/>
            <person name="Detter J.C."/>
            <person name="Han C."/>
            <person name="Larimer F."/>
            <person name="Land M."/>
            <person name="Hauser L."/>
            <person name="Markowitz V."/>
            <person name="Cheng J.-F."/>
            <person name="Hugenholtz P."/>
            <person name="Woyke T."/>
            <person name="Wu D."/>
            <person name="Spring S."/>
            <person name="Schroeder M."/>
            <person name="Kopitz M."/>
            <person name="Brambilla E."/>
            <person name="Klenk H.-P."/>
            <person name="Eisen J.A."/>
        </authorList>
    </citation>
    <scope>NUCLEOTIDE SEQUENCE</scope>
    <source>
        <strain evidence="4">DSM 3403</strain>
    </source>
</reference>
<dbReference type="Gene3D" id="2.60.120.1440">
    <property type="match status" value="1"/>
</dbReference>
<keyword evidence="1" id="KW-0472">Membrane</keyword>
<evidence type="ECO:0000259" key="3">
    <source>
        <dbReference type="Pfam" id="PF16344"/>
    </source>
</evidence>
<dbReference type="InterPro" id="IPR032508">
    <property type="entry name" value="FecR_C"/>
</dbReference>
<evidence type="ECO:0000313" key="4">
    <source>
        <dbReference type="EMBL" id="AFD08451.1"/>
    </source>
</evidence>
<feature type="domain" description="FecR protein" evidence="2">
    <location>
        <begin position="89"/>
        <end position="182"/>
    </location>
</feature>
<dbReference type="Gene3D" id="3.55.50.30">
    <property type="match status" value="1"/>
</dbReference>
<dbReference type="InterPro" id="IPR006860">
    <property type="entry name" value="FecR"/>
</dbReference>
<dbReference type="KEGG" id="scn:Solca_3446"/>
<evidence type="ECO:0000313" key="5">
    <source>
        <dbReference type="Proteomes" id="UP000007590"/>
    </source>
</evidence>
<evidence type="ECO:0000259" key="2">
    <source>
        <dbReference type="Pfam" id="PF04773"/>
    </source>
</evidence>
<dbReference type="PANTHER" id="PTHR30273">
    <property type="entry name" value="PERIPLASMIC SIGNAL SENSOR AND SIGMA FACTOR ACTIVATOR FECR-RELATED"/>
    <property type="match status" value="1"/>
</dbReference>
<name>H8KXC2_SOLCM</name>
<dbReference type="PANTHER" id="PTHR30273:SF2">
    <property type="entry name" value="PROTEIN FECR"/>
    <property type="match status" value="1"/>
</dbReference>
<dbReference type="HOGENOM" id="CLU_050192_2_1_10"/>
<keyword evidence="5" id="KW-1185">Reference proteome</keyword>